<proteinExistence type="predicted"/>
<dbReference type="AlphaFoldDB" id="A0A1G7C661"/>
<dbReference type="Proteomes" id="UP000198781">
    <property type="component" value="Unassembled WGS sequence"/>
</dbReference>
<name>A0A1G7C661_9BURK</name>
<protein>
    <submittedName>
        <fullName evidence="1">Uncharacterized protein</fullName>
    </submittedName>
</protein>
<evidence type="ECO:0000313" key="2">
    <source>
        <dbReference type="Proteomes" id="UP000198781"/>
    </source>
</evidence>
<keyword evidence="2" id="KW-1185">Reference proteome</keyword>
<sequence length="101" mass="11149">MVKTRDALVLASALGRCVGIADDNDFIGDIGEPSFDWMEPGFFEGLSLRAINRSEHPDFLACGFCFQRCLTVGLRRHSCWLATLCSFPNLGLAHESYCSSN</sequence>
<reference evidence="1 2" key="1">
    <citation type="submission" date="2016-10" db="EMBL/GenBank/DDBJ databases">
        <authorList>
            <person name="de Groot N.N."/>
        </authorList>
    </citation>
    <scope>NUCLEOTIDE SEQUENCE [LARGE SCALE GENOMIC DNA]</scope>
    <source>
        <strain evidence="1 2">DSM 16619</strain>
    </source>
</reference>
<gene>
    <name evidence="1" type="ORF">SAMN05192589_115101</name>
</gene>
<organism evidence="1 2">
    <name type="scientific">Paracidovorax valerianellae</name>
    <dbReference type="NCBI Taxonomy" id="187868"/>
    <lineage>
        <taxon>Bacteria</taxon>
        <taxon>Pseudomonadati</taxon>
        <taxon>Pseudomonadota</taxon>
        <taxon>Betaproteobacteria</taxon>
        <taxon>Burkholderiales</taxon>
        <taxon>Comamonadaceae</taxon>
        <taxon>Paracidovorax</taxon>
    </lineage>
</organism>
<accession>A0A1G7C661</accession>
<evidence type="ECO:0000313" key="1">
    <source>
        <dbReference type="EMBL" id="SDE34779.1"/>
    </source>
</evidence>
<dbReference type="EMBL" id="FMZC01000015">
    <property type="protein sequence ID" value="SDE34779.1"/>
    <property type="molecule type" value="Genomic_DNA"/>
</dbReference>